<dbReference type="GeneID" id="16995876"/>
<dbReference type="PANTHER" id="PTHR43832">
    <property type="match status" value="1"/>
</dbReference>
<gene>
    <name evidence="2" type="ORF">CYME_CMP018C</name>
</gene>
<dbReference type="CDD" id="cd02440">
    <property type="entry name" value="AdoMet_MTases"/>
    <property type="match status" value="1"/>
</dbReference>
<comment type="similarity">
    <text evidence="1">Belongs to the CFA/CMAS family.</text>
</comment>
<reference evidence="2 3" key="1">
    <citation type="journal article" date="2004" name="Nature">
        <title>Genome sequence of the ultrasmall unicellular red alga Cyanidioschyzon merolae 10D.</title>
        <authorList>
            <person name="Matsuzaki M."/>
            <person name="Misumi O."/>
            <person name="Shin-i T."/>
            <person name="Maruyama S."/>
            <person name="Takahara M."/>
            <person name="Miyagishima S."/>
            <person name="Mori T."/>
            <person name="Nishida K."/>
            <person name="Yagisawa F."/>
            <person name="Nishida K."/>
            <person name="Yoshida Y."/>
            <person name="Nishimura Y."/>
            <person name="Nakao S."/>
            <person name="Kobayashi T."/>
            <person name="Momoyama Y."/>
            <person name="Higashiyama T."/>
            <person name="Minoda A."/>
            <person name="Sano M."/>
            <person name="Nomoto H."/>
            <person name="Oishi K."/>
            <person name="Hayashi H."/>
            <person name="Ohta F."/>
            <person name="Nishizaka S."/>
            <person name="Haga S."/>
            <person name="Miura S."/>
            <person name="Morishita T."/>
            <person name="Kabeya Y."/>
            <person name="Terasawa K."/>
            <person name="Suzuki Y."/>
            <person name="Ishii Y."/>
            <person name="Asakawa S."/>
            <person name="Takano H."/>
            <person name="Ohta N."/>
            <person name="Kuroiwa H."/>
            <person name="Tanaka K."/>
            <person name="Shimizu N."/>
            <person name="Sugano S."/>
            <person name="Sato N."/>
            <person name="Nozaki H."/>
            <person name="Ogasawara N."/>
            <person name="Kohara Y."/>
            <person name="Kuroiwa T."/>
        </authorList>
    </citation>
    <scope>NUCLEOTIDE SEQUENCE [LARGE SCALE GENOMIC DNA]</scope>
    <source>
        <strain evidence="2 3">10D</strain>
    </source>
</reference>
<dbReference type="RefSeq" id="XP_005537727.1">
    <property type="nucleotide sequence ID" value="XM_005537670.1"/>
</dbReference>
<dbReference type="STRING" id="280699.M1UUW4"/>
<name>M1UUW4_CYAM1</name>
<dbReference type="SUPFAM" id="SSF53335">
    <property type="entry name" value="S-adenosyl-L-methionine-dependent methyltransferases"/>
    <property type="match status" value="1"/>
</dbReference>
<proteinExistence type="inferred from homology"/>
<dbReference type="FunFam" id="3.40.50.150:FF:000554">
    <property type="entry name" value="Cation-transporting ATPase"/>
    <property type="match status" value="1"/>
</dbReference>
<dbReference type="EMBL" id="AP006498">
    <property type="protein sequence ID" value="BAM81691.1"/>
    <property type="molecule type" value="Genomic_DNA"/>
</dbReference>
<evidence type="ECO:0000313" key="3">
    <source>
        <dbReference type="Proteomes" id="UP000007014"/>
    </source>
</evidence>
<accession>M1UUW4</accession>
<protein>
    <submittedName>
        <fullName evidence="2">Probable coclaurine N-methyltransferase</fullName>
    </submittedName>
</protein>
<dbReference type="Proteomes" id="UP000007014">
    <property type="component" value="Chromosome 16"/>
</dbReference>
<dbReference type="Gramene" id="CMP018CT">
    <property type="protein sequence ID" value="CMP018CT"/>
    <property type="gene ID" value="CMP018C"/>
</dbReference>
<sequence>MLLSVAQRLLERNLLPDWVIRAGIRKLLRERLAELYSPLPGVRPGSEPETSLVTIIADKEELFLEDLHRRSSIAEHTTAANEQHYEVPSAFFELVLGPRLKYSCGYFACRGTGSLAEAEEAMLALTCERAELADGQYVMDLGCGWGSLSLYLAERYPNMRIVAVSNSKSQRAFIENRLESAGWTTKGESNPRIQVLTADINDWDGPSNVSAGAAFDRIVSVEMFEHMKQYDRLLAKIAGWLKPDGQGKLFIHIFVHRAVPYHFEATSEADWMARYFFTGGTMPSDRLLYRFQEHLLLERKWSVNGMHYANTAEHWLSNMDRNREAVRKLFRQVYGSEREAIRWEAYWRTFFMACAELWSYQGGDEWFVAHYRFRTRLCSR</sequence>
<dbReference type="OrthoDB" id="506498at2759"/>
<reference evidence="2 3" key="2">
    <citation type="journal article" date="2007" name="BMC Biol.">
        <title>A 100%-complete sequence reveals unusually simple genomic features in the hot-spring red alga Cyanidioschyzon merolae.</title>
        <authorList>
            <person name="Nozaki H."/>
            <person name="Takano H."/>
            <person name="Misumi O."/>
            <person name="Terasawa K."/>
            <person name="Matsuzaki M."/>
            <person name="Maruyama S."/>
            <person name="Nishida K."/>
            <person name="Yagisawa F."/>
            <person name="Yoshida Y."/>
            <person name="Fujiwara T."/>
            <person name="Takio S."/>
            <person name="Tamura K."/>
            <person name="Chung S.J."/>
            <person name="Nakamura S."/>
            <person name="Kuroiwa H."/>
            <person name="Tanaka K."/>
            <person name="Sato N."/>
            <person name="Kuroiwa T."/>
        </authorList>
    </citation>
    <scope>NUCLEOTIDE SEQUENCE [LARGE SCALE GENOMIC DNA]</scope>
    <source>
        <strain evidence="2 3">10D</strain>
    </source>
</reference>
<dbReference type="InterPro" id="IPR029063">
    <property type="entry name" value="SAM-dependent_MTases_sf"/>
</dbReference>
<dbReference type="Gene3D" id="3.40.50.150">
    <property type="entry name" value="Vaccinia Virus protein VP39"/>
    <property type="match status" value="1"/>
</dbReference>
<evidence type="ECO:0000313" key="2">
    <source>
        <dbReference type="EMBL" id="BAM81691.1"/>
    </source>
</evidence>
<dbReference type="OMA" id="IAQHFFT"/>
<dbReference type="AlphaFoldDB" id="M1UUW4"/>
<keyword evidence="3" id="KW-1185">Reference proteome</keyword>
<dbReference type="PANTHER" id="PTHR43832:SF1">
    <property type="entry name" value="S-ADENOSYL-L-METHIONINE-DEPENDENT METHYLTRANSFERASES SUPERFAMILY PROTEIN"/>
    <property type="match status" value="1"/>
</dbReference>
<dbReference type="eggNOG" id="ENOG502QQW3">
    <property type="taxonomic scope" value="Eukaryota"/>
</dbReference>
<dbReference type="KEGG" id="cme:CYME_CMP018C"/>
<organism evidence="2 3">
    <name type="scientific">Cyanidioschyzon merolae (strain NIES-3377 / 10D)</name>
    <name type="common">Unicellular red alga</name>
    <dbReference type="NCBI Taxonomy" id="280699"/>
    <lineage>
        <taxon>Eukaryota</taxon>
        <taxon>Rhodophyta</taxon>
        <taxon>Bangiophyceae</taxon>
        <taxon>Cyanidiales</taxon>
        <taxon>Cyanidiaceae</taxon>
        <taxon>Cyanidioschyzon</taxon>
    </lineage>
</organism>
<evidence type="ECO:0000256" key="1">
    <source>
        <dbReference type="ARBA" id="ARBA00010815"/>
    </source>
</evidence>
<dbReference type="Pfam" id="PF02353">
    <property type="entry name" value="CMAS"/>
    <property type="match status" value="1"/>
</dbReference>
<dbReference type="HOGENOM" id="CLU_045794_0_0_1"/>